<name>A0A4Y7PDZ5_9AGAM</name>
<evidence type="ECO:0000313" key="2">
    <source>
        <dbReference type="Proteomes" id="UP000294933"/>
    </source>
</evidence>
<dbReference type="EMBL" id="ML170566">
    <property type="protein sequence ID" value="TDL13523.1"/>
    <property type="molecule type" value="Genomic_DNA"/>
</dbReference>
<reference evidence="1 2" key="1">
    <citation type="submission" date="2018-06" db="EMBL/GenBank/DDBJ databases">
        <title>A transcriptomic atlas of mushroom development highlights an independent origin of complex multicellularity.</title>
        <authorList>
            <consortium name="DOE Joint Genome Institute"/>
            <person name="Krizsan K."/>
            <person name="Almasi E."/>
            <person name="Merenyi Z."/>
            <person name="Sahu N."/>
            <person name="Viragh M."/>
            <person name="Koszo T."/>
            <person name="Mondo S."/>
            <person name="Kiss B."/>
            <person name="Balint B."/>
            <person name="Kues U."/>
            <person name="Barry K."/>
            <person name="Hegedus J.C."/>
            <person name="Henrissat B."/>
            <person name="Johnson J."/>
            <person name="Lipzen A."/>
            <person name="Ohm R."/>
            <person name="Nagy I."/>
            <person name="Pangilinan J."/>
            <person name="Yan J."/>
            <person name="Xiong Y."/>
            <person name="Grigoriev I.V."/>
            <person name="Hibbett D.S."/>
            <person name="Nagy L.G."/>
        </authorList>
    </citation>
    <scope>NUCLEOTIDE SEQUENCE [LARGE SCALE GENOMIC DNA]</scope>
    <source>
        <strain evidence="1 2">SZMC22713</strain>
    </source>
</reference>
<protein>
    <submittedName>
        <fullName evidence="1">Uncharacterized protein</fullName>
    </submittedName>
</protein>
<sequence length="548" mass="61150">MSYWSCLRNGTVTLHEFITTRYVCVANITSGLASNPYDYDCTIPATTTWDVKTGFNHVIQETRLKTFLTDPHRPKPLTRSLERLGHEGIGGRQILSDCPFCPNPVDDEGFDENEGCEHNLALLKCRANWERLTAPAGTPINTQGVERGEECKNQLPMAEQGIITSLKDALEVSVGGISHVYSIDNAGESLKPYRHPEIPCLYHARFLEAMDRQIQEEASALVDNDSDDDDDNKAYHPIIPVVVGRFMEQWGGPANSNTHGRIQFLGTTKSGIVFDAAIQRPWQGCYAPHLPLTPSSHQLDTYYSGEASNFILLRATVQDYDPLMHSRPFKSFLSSEGTPPPLMGHSLLIRVYNTWLPISRRPETVWRAHFDLKRFSPIAETMMSYALKEFQQATAWGDHFDQIQHGNGDSSPSGSEVEIGDFLPCLSSWTTDEDPGEHSWTLTPTVRKAMGWSCRMMKETMHWTQQFVATTTISADVKVRDYSCLHFQCWPSLRASSKIEDGCMDGAKRPRSSVANGGQAVGDTLDSRCVFHTRLTAVSNPQTSAASP</sequence>
<evidence type="ECO:0000313" key="1">
    <source>
        <dbReference type="EMBL" id="TDL13523.1"/>
    </source>
</evidence>
<dbReference type="VEuPathDB" id="FungiDB:BD410DRAFT_810460"/>
<dbReference type="STRING" id="50990.A0A4Y7PDZ5"/>
<organism evidence="1 2">
    <name type="scientific">Rickenella mellea</name>
    <dbReference type="NCBI Taxonomy" id="50990"/>
    <lineage>
        <taxon>Eukaryota</taxon>
        <taxon>Fungi</taxon>
        <taxon>Dikarya</taxon>
        <taxon>Basidiomycota</taxon>
        <taxon>Agaricomycotina</taxon>
        <taxon>Agaricomycetes</taxon>
        <taxon>Hymenochaetales</taxon>
        <taxon>Rickenellaceae</taxon>
        <taxon>Rickenella</taxon>
    </lineage>
</organism>
<dbReference type="Proteomes" id="UP000294933">
    <property type="component" value="Unassembled WGS sequence"/>
</dbReference>
<gene>
    <name evidence="1" type="ORF">BD410DRAFT_810460</name>
</gene>
<proteinExistence type="predicted"/>
<accession>A0A4Y7PDZ5</accession>
<keyword evidence="2" id="KW-1185">Reference proteome</keyword>
<dbReference type="AlphaFoldDB" id="A0A4Y7PDZ5"/>